<sequence>MPVTPLQIPVGPEVFVILLVALTLFVILLGIGVVVLVGLRRQQSGDEAESRRSNGASTNSKKSKTRVLAQ</sequence>
<dbReference type="RefSeq" id="WP_256396123.1">
    <property type="nucleotide sequence ID" value="NZ_JANHDJ010000003.1"/>
</dbReference>
<keyword evidence="2" id="KW-0472">Membrane</keyword>
<evidence type="ECO:0000313" key="4">
    <source>
        <dbReference type="Proteomes" id="UP001597052"/>
    </source>
</evidence>
<dbReference type="Proteomes" id="UP001597052">
    <property type="component" value="Unassembled WGS sequence"/>
</dbReference>
<evidence type="ECO:0000256" key="1">
    <source>
        <dbReference type="SAM" id="MobiDB-lite"/>
    </source>
</evidence>
<evidence type="ECO:0000313" key="3">
    <source>
        <dbReference type="EMBL" id="MFD1642725.1"/>
    </source>
</evidence>
<feature type="compositionally biased region" description="Basic residues" evidence="1">
    <location>
        <begin position="61"/>
        <end position="70"/>
    </location>
</feature>
<keyword evidence="2" id="KW-1133">Transmembrane helix</keyword>
<gene>
    <name evidence="3" type="ORF">ACFSBW_12655</name>
</gene>
<proteinExistence type="predicted"/>
<feature type="transmembrane region" description="Helical" evidence="2">
    <location>
        <begin position="15"/>
        <end position="39"/>
    </location>
</feature>
<feature type="region of interest" description="Disordered" evidence="1">
    <location>
        <begin position="42"/>
        <end position="70"/>
    </location>
</feature>
<keyword evidence="2" id="KW-0812">Transmembrane</keyword>
<dbReference type="AlphaFoldDB" id="A0ABD6DBN0"/>
<name>A0ABD6DBN0_9EURY</name>
<organism evidence="3 4">
    <name type="scientific">Halohasta litorea</name>
    <dbReference type="NCBI Taxonomy" id="869891"/>
    <lineage>
        <taxon>Archaea</taxon>
        <taxon>Methanobacteriati</taxon>
        <taxon>Methanobacteriota</taxon>
        <taxon>Stenosarchaea group</taxon>
        <taxon>Halobacteria</taxon>
        <taxon>Halobacteriales</taxon>
        <taxon>Haloferacaceae</taxon>
        <taxon>Halohasta</taxon>
    </lineage>
</organism>
<accession>A0ABD6DBN0</accession>
<comment type="caution">
    <text evidence="3">The sequence shown here is derived from an EMBL/GenBank/DDBJ whole genome shotgun (WGS) entry which is preliminary data.</text>
</comment>
<reference evidence="3 4" key="1">
    <citation type="journal article" date="2019" name="Int. J. Syst. Evol. Microbiol.">
        <title>The Global Catalogue of Microorganisms (GCM) 10K type strain sequencing project: providing services to taxonomists for standard genome sequencing and annotation.</title>
        <authorList>
            <consortium name="The Broad Institute Genomics Platform"/>
            <consortium name="The Broad Institute Genome Sequencing Center for Infectious Disease"/>
            <person name="Wu L."/>
            <person name="Ma J."/>
        </authorList>
    </citation>
    <scope>NUCLEOTIDE SEQUENCE [LARGE SCALE GENOMIC DNA]</scope>
    <source>
        <strain evidence="3 4">CGMCC 1.10593</strain>
    </source>
</reference>
<evidence type="ECO:0000256" key="2">
    <source>
        <dbReference type="SAM" id="Phobius"/>
    </source>
</evidence>
<protein>
    <submittedName>
        <fullName evidence="3">Uncharacterized protein</fullName>
    </submittedName>
</protein>
<dbReference type="EMBL" id="JBHUDM010000003">
    <property type="protein sequence ID" value="MFD1642725.1"/>
    <property type="molecule type" value="Genomic_DNA"/>
</dbReference>
<keyword evidence="4" id="KW-1185">Reference proteome</keyword>